<dbReference type="EMBL" id="FQXG01000001">
    <property type="protein sequence ID" value="SHG80131.1"/>
    <property type="molecule type" value="Genomic_DNA"/>
</dbReference>
<dbReference type="Pfam" id="PF01292">
    <property type="entry name" value="Ni_hydr_CYTB"/>
    <property type="match status" value="1"/>
</dbReference>
<gene>
    <name evidence="15" type="ORF">SAMN02745129_0757</name>
</gene>
<evidence type="ECO:0000256" key="12">
    <source>
        <dbReference type="ARBA" id="ARBA00037975"/>
    </source>
</evidence>
<evidence type="ECO:0000313" key="16">
    <source>
        <dbReference type="Proteomes" id="UP000184268"/>
    </source>
</evidence>
<dbReference type="InterPro" id="IPR052168">
    <property type="entry name" value="Cytochrome_b561_oxidase"/>
</dbReference>
<keyword evidence="3" id="KW-0813">Transport</keyword>
<evidence type="ECO:0000259" key="14">
    <source>
        <dbReference type="Pfam" id="PF01292"/>
    </source>
</evidence>
<feature type="transmembrane region" description="Helical" evidence="13">
    <location>
        <begin position="12"/>
        <end position="35"/>
    </location>
</feature>
<evidence type="ECO:0000256" key="5">
    <source>
        <dbReference type="ARBA" id="ARBA00022617"/>
    </source>
</evidence>
<dbReference type="GO" id="GO:0022904">
    <property type="term" value="P:respiratory electron transport chain"/>
    <property type="evidence" value="ECO:0007669"/>
    <property type="project" value="InterPro"/>
</dbReference>
<evidence type="ECO:0000256" key="10">
    <source>
        <dbReference type="ARBA" id="ARBA00023004"/>
    </source>
</evidence>
<evidence type="ECO:0000256" key="4">
    <source>
        <dbReference type="ARBA" id="ARBA00022475"/>
    </source>
</evidence>
<dbReference type="PANTHER" id="PTHR30529:SF1">
    <property type="entry name" value="CYTOCHROME B561 HOMOLOG 2"/>
    <property type="match status" value="1"/>
</dbReference>
<feature type="domain" description="Cytochrome b561 bacterial/Ni-hydrogenase" evidence="14">
    <location>
        <begin position="8"/>
        <end position="181"/>
    </location>
</feature>
<keyword evidence="10" id="KW-0408">Iron</keyword>
<name>A0A1M5MS77_9GAMM</name>
<comment type="similarity">
    <text evidence="12">Belongs to the cytochrome b561 family.</text>
</comment>
<keyword evidence="7" id="KW-0479">Metal-binding</keyword>
<evidence type="ECO:0000256" key="6">
    <source>
        <dbReference type="ARBA" id="ARBA00022692"/>
    </source>
</evidence>
<evidence type="ECO:0000256" key="3">
    <source>
        <dbReference type="ARBA" id="ARBA00022448"/>
    </source>
</evidence>
<dbReference type="PANTHER" id="PTHR30529">
    <property type="entry name" value="CYTOCHROME B561"/>
    <property type="match status" value="1"/>
</dbReference>
<keyword evidence="6 13" id="KW-0812">Transmembrane</keyword>
<keyword evidence="9 13" id="KW-1133">Transmembrane helix</keyword>
<comment type="subcellular location">
    <subcellularLocation>
        <location evidence="2">Cell membrane</location>
        <topology evidence="2">Multi-pass membrane protein</topology>
    </subcellularLocation>
</comment>
<dbReference type="GO" id="GO:0046872">
    <property type="term" value="F:metal ion binding"/>
    <property type="evidence" value="ECO:0007669"/>
    <property type="project" value="UniProtKB-KW"/>
</dbReference>
<keyword evidence="16" id="KW-1185">Reference proteome</keyword>
<feature type="transmembrane region" description="Helical" evidence="13">
    <location>
        <begin position="96"/>
        <end position="114"/>
    </location>
</feature>
<dbReference type="STRING" id="299255.SAMN02745129_0757"/>
<keyword evidence="11 13" id="KW-0472">Membrane</keyword>
<dbReference type="InterPro" id="IPR011577">
    <property type="entry name" value="Cyt_b561_bac/Ni-Hgenase"/>
</dbReference>
<dbReference type="SUPFAM" id="SSF81342">
    <property type="entry name" value="Transmembrane di-heme cytochromes"/>
    <property type="match status" value="1"/>
</dbReference>
<keyword evidence="5" id="KW-0349">Heme</keyword>
<keyword evidence="8" id="KW-0249">Electron transport</keyword>
<evidence type="ECO:0000256" key="2">
    <source>
        <dbReference type="ARBA" id="ARBA00004651"/>
    </source>
</evidence>
<keyword evidence="4" id="KW-1003">Cell membrane</keyword>
<reference evidence="15 16" key="1">
    <citation type="submission" date="2016-11" db="EMBL/GenBank/DDBJ databases">
        <authorList>
            <person name="Jaros S."/>
            <person name="Januszkiewicz K."/>
            <person name="Wedrychowicz H."/>
        </authorList>
    </citation>
    <scope>NUCLEOTIDE SEQUENCE [LARGE SCALE GENOMIC DNA]</scope>
    <source>
        <strain evidence="15 16">DSM 16917</strain>
    </source>
</reference>
<evidence type="ECO:0000313" key="15">
    <source>
        <dbReference type="EMBL" id="SHG80131.1"/>
    </source>
</evidence>
<dbReference type="AlphaFoldDB" id="A0A1M5MS77"/>
<evidence type="ECO:0000256" key="9">
    <source>
        <dbReference type="ARBA" id="ARBA00022989"/>
    </source>
</evidence>
<organism evidence="15 16">
    <name type="scientific">Ferrimonas marina</name>
    <dbReference type="NCBI Taxonomy" id="299255"/>
    <lineage>
        <taxon>Bacteria</taxon>
        <taxon>Pseudomonadati</taxon>
        <taxon>Pseudomonadota</taxon>
        <taxon>Gammaproteobacteria</taxon>
        <taxon>Alteromonadales</taxon>
        <taxon>Ferrimonadaceae</taxon>
        <taxon>Ferrimonas</taxon>
    </lineage>
</organism>
<dbReference type="Gene3D" id="1.20.950.20">
    <property type="entry name" value="Transmembrane di-heme cytochromes, Chain C"/>
    <property type="match status" value="1"/>
</dbReference>
<evidence type="ECO:0000256" key="1">
    <source>
        <dbReference type="ARBA" id="ARBA00001970"/>
    </source>
</evidence>
<evidence type="ECO:0000256" key="11">
    <source>
        <dbReference type="ARBA" id="ARBA00023136"/>
    </source>
</evidence>
<protein>
    <submittedName>
        <fullName evidence="15">Cytochrome b561</fullName>
    </submittedName>
</protein>
<sequence>MSDTSVSRYPTLLRLSHWMMALVIIGLIISGLYMADLPRDAANRSDFYHWHKSFGALMMLAIFIRLFIRVRSLVPAPPAVLKPWERKASHAGHHSLYLLMLLVPASGWLMSATYNGSPGINFFWTTLPGLFPHSESLFQLGKALHAPLGYAIAAVVVVHIAAVIKHRFFDKPEADVLPRMLP</sequence>
<evidence type="ECO:0000256" key="7">
    <source>
        <dbReference type="ARBA" id="ARBA00022723"/>
    </source>
</evidence>
<accession>A0A1M5MS77</accession>
<dbReference type="GO" id="GO:0005886">
    <property type="term" value="C:plasma membrane"/>
    <property type="evidence" value="ECO:0007669"/>
    <property type="project" value="UniProtKB-SubCell"/>
</dbReference>
<evidence type="ECO:0000256" key="8">
    <source>
        <dbReference type="ARBA" id="ARBA00022982"/>
    </source>
</evidence>
<feature type="transmembrane region" description="Helical" evidence="13">
    <location>
        <begin position="144"/>
        <end position="164"/>
    </location>
</feature>
<dbReference type="GO" id="GO:0009055">
    <property type="term" value="F:electron transfer activity"/>
    <property type="evidence" value="ECO:0007669"/>
    <property type="project" value="InterPro"/>
</dbReference>
<dbReference type="OrthoDB" id="9793784at2"/>
<dbReference type="Proteomes" id="UP000184268">
    <property type="component" value="Unassembled WGS sequence"/>
</dbReference>
<dbReference type="GO" id="GO:0020037">
    <property type="term" value="F:heme binding"/>
    <property type="evidence" value="ECO:0007669"/>
    <property type="project" value="TreeGrafter"/>
</dbReference>
<proteinExistence type="inferred from homology"/>
<comment type="cofactor">
    <cofactor evidence="1">
        <name>heme b</name>
        <dbReference type="ChEBI" id="CHEBI:60344"/>
    </cofactor>
</comment>
<dbReference type="RefSeq" id="WP_073325488.1">
    <property type="nucleotide sequence ID" value="NZ_FQXG01000001.1"/>
</dbReference>
<dbReference type="InterPro" id="IPR016174">
    <property type="entry name" value="Di-haem_cyt_TM"/>
</dbReference>
<evidence type="ECO:0000256" key="13">
    <source>
        <dbReference type="SAM" id="Phobius"/>
    </source>
</evidence>
<feature type="transmembrane region" description="Helical" evidence="13">
    <location>
        <begin position="47"/>
        <end position="68"/>
    </location>
</feature>